<protein>
    <recommendedName>
        <fullName evidence="5">TIGR02679 family protein</fullName>
    </recommendedName>
</protein>
<sequence>MSLDRERLQRLLGGPGTERLRRRLRERLGRGGGDTLTLTRSTPEERAAVERLLGRAPRSGSSLRVSLPEIDATLARAGIAPGLRAALEALDGPIRDQQAEQQAETRRWQALFEAVRERAAPLGLEAWLDELAARGLLKRLARRDPARAAALLDQSLTVLEALPDPGLNRSTLAARCLGDAHGLDPGQPAAALVRRALHRHWRGGIGDDRPDERTIWAHAGILVGGDITSTVLVYQLPVQGDTPGSRMLRIQNQVGEPAYLTLRQLLRHPPRWDCADRDVFVCENPTVVAEAAERLGTECAPLISTGGRPGAAVWLLLEQLRDAGARLQYRADFDWAGLSIMNSVLARFEARPWRMDAATLQRHAEVPGPPLEGPAAAAPWDPDLAPTLAARGTALHEERLLDELLADLSRSPANACAVSP</sequence>
<evidence type="ECO:0000313" key="3">
    <source>
        <dbReference type="EMBL" id="AHE98417.1"/>
    </source>
</evidence>
<dbReference type="STRING" id="713585.THITH_09225"/>
<evidence type="ECO:0000259" key="1">
    <source>
        <dbReference type="Pfam" id="PF09664"/>
    </source>
</evidence>
<dbReference type="InterPro" id="IPR024466">
    <property type="entry name" value="CHP02679_N"/>
</dbReference>
<gene>
    <name evidence="3" type="ORF">THITH_09225</name>
</gene>
<dbReference type="RefSeq" id="WP_006747408.1">
    <property type="nucleotide sequence ID" value="NZ_CP007029.1"/>
</dbReference>
<dbReference type="HOGENOM" id="CLU_035709_0_0_6"/>
<dbReference type="InterPro" id="IPR024465">
    <property type="entry name" value="DUF2399"/>
</dbReference>
<dbReference type="EMBL" id="CP007029">
    <property type="protein sequence ID" value="AHE98417.1"/>
    <property type="molecule type" value="Genomic_DNA"/>
</dbReference>
<feature type="domain" description="DUF2399" evidence="1">
    <location>
        <begin position="259"/>
        <end position="408"/>
    </location>
</feature>
<proteinExistence type="predicted"/>
<evidence type="ECO:0000313" key="4">
    <source>
        <dbReference type="Proteomes" id="UP000005289"/>
    </source>
</evidence>
<evidence type="ECO:0008006" key="5">
    <source>
        <dbReference type="Google" id="ProtNLM"/>
    </source>
</evidence>
<dbReference type="Pfam" id="PF11796">
    <property type="entry name" value="DUF3323"/>
    <property type="match status" value="1"/>
</dbReference>
<name>W0DMD1_9GAMM</name>
<dbReference type="Proteomes" id="UP000005289">
    <property type="component" value="Chromosome"/>
</dbReference>
<dbReference type="KEGG" id="tti:THITH_09225"/>
<dbReference type="NCBIfam" id="TIGR02679">
    <property type="entry name" value="TIGR02679 family protein"/>
    <property type="match status" value="1"/>
</dbReference>
<organism evidence="3 4">
    <name type="scientific">Thioalkalivibrio paradoxus ARh 1</name>
    <dbReference type="NCBI Taxonomy" id="713585"/>
    <lineage>
        <taxon>Bacteria</taxon>
        <taxon>Pseudomonadati</taxon>
        <taxon>Pseudomonadota</taxon>
        <taxon>Gammaproteobacteria</taxon>
        <taxon>Chromatiales</taxon>
        <taxon>Ectothiorhodospiraceae</taxon>
        <taxon>Thioalkalivibrio</taxon>
    </lineage>
</organism>
<dbReference type="OrthoDB" id="8188786at2"/>
<accession>W0DMD1</accession>
<dbReference type="Pfam" id="PF09664">
    <property type="entry name" value="DUF2399"/>
    <property type="match status" value="1"/>
</dbReference>
<evidence type="ECO:0000259" key="2">
    <source>
        <dbReference type="Pfam" id="PF11796"/>
    </source>
</evidence>
<dbReference type="AlphaFoldDB" id="W0DMD1"/>
<feature type="domain" description="Conserved hypothetical protein CHP02679 N terminus" evidence="2">
    <location>
        <begin position="35"/>
        <end position="237"/>
    </location>
</feature>
<keyword evidence="4" id="KW-1185">Reference proteome</keyword>
<dbReference type="InterPro" id="IPR013495">
    <property type="entry name" value="CHP02679"/>
</dbReference>
<reference evidence="3 4" key="1">
    <citation type="submission" date="2013-12" db="EMBL/GenBank/DDBJ databases">
        <authorList>
            <consortium name="DOE Joint Genome Institute"/>
            <person name="Muyzer G."/>
            <person name="Huntemann M."/>
            <person name="Han J."/>
            <person name="Chen A."/>
            <person name="Kyrpides N."/>
            <person name="Mavromatis K."/>
            <person name="Markowitz V."/>
            <person name="Palaniappan K."/>
            <person name="Ivanova N."/>
            <person name="Schaumberg A."/>
            <person name="Pati A."/>
            <person name="Liolios K."/>
            <person name="Nordberg H.P."/>
            <person name="Cantor M.N."/>
            <person name="Hua S.X."/>
            <person name="Woyke T."/>
        </authorList>
    </citation>
    <scope>NUCLEOTIDE SEQUENCE [LARGE SCALE GENOMIC DNA]</scope>
    <source>
        <strain evidence="3 4">ARh 1</strain>
    </source>
</reference>